<dbReference type="RefSeq" id="WP_175372924.1">
    <property type="nucleotide sequence ID" value="NZ_JABWCS010000214.1"/>
</dbReference>
<protein>
    <submittedName>
        <fullName evidence="1">Uncharacterized protein</fullName>
    </submittedName>
</protein>
<reference evidence="1" key="1">
    <citation type="submission" date="2020-06" db="EMBL/GenBank/DDBJ databases">
        <title>Paenibacillus sp. nov., isolated from soil.</title>
        <authorList>
            <person name="Seo Y.L."/>
        </authorList>
    </citation>
    <scope>NUCLEOTIDE SEQUENCE [LARGE SCALE GENOMIC DNA]</scope>
    <source>
        <strain evidence="1">JW14</strain>
    </source>
</reference>
<organism evidence="1 2">
    <name type="scientific">Paenibacillus agri</name>
    <dbReference type="NCBI Taxonomy" id="2744309"/>
    <lineage>
        <taxon>Bacteria</taxon>
        <taxon>Bacillati</taxon>
        <taxon>Bacillota</taxon>
        <taxon>Bacilli</taxon>
        <taxon>Bacillales</taxon>
        <taxon>Paenibacillaceae</taxon>
        <taxon>Paenibacillus</taxon>
    </lineage>
</organism>
<evidence type="ECO:0000313" key="2">
    <source>
        <dbReference type="Proteomes" id="UP000564806"/>
    </source>
</evidence>
<comment type="caution">
    <text evidence="1">The sequence shown here is derived from an EMBL/GenBank/DDBJ whole genome shotgun (WGS) entry which is preliminary data.</text>
</comment>
<gene>
    <name evidence="1" type="ORF">HPT30_19170</name>
</gene>
<sequence>MDIHTDSYKIAALSERDEAVEIIRNAEAALAELTGNPTVTLIAYEKSTGGHT</sequence>
<proteinExistence type="predicted"/>
<keyword evidence="2" id="KW-1185">Reference proteome</keyword>
<dbReference type="AlphaFoldDB" id="A0A850ERW1"/>
<name>A0A850ERW1_9BACL</name>
<accession>A0A850ERW1</accession>
<evidence type="ECO:0000313" key="1">
    <source>
        <dbReference type="EMBL" id="NUU62469.1"/>
    </source>
</evidence>
<dbReference type="EMBL" id="JABWCS010000214">
    <property type="protein sequence ID" value="NUU62469.1"/>
    <property type="molecule type" value="Genomic_DNA"/>
</dbReference>
<dbReference type="Proteomes" id="UP000564806">
    <property type="component" value="Unassembled WGS sequence"/>
</dbReference>